<sequence length="790" mass="90453">MNPSINSYFPNIRRKKKTKPKPKQKPRQNQTKTKPKPKTQQKNTNVVPQTKVVKKANTTATGGYGYNWKANSQATPKNRGQNAIPVGEMSCLTGIKFVLTGVLDSLDRDEAKDLILEYGGSVVGAPSGRVNYIVAGEAAGPSKLKKAANLGIKVIDEKGLFDLIRTSKTPVHIKKQQENIKKKAQTVKPRTVHNVGTEVWTEKYRPKKSTQIAGNKKVQKELRQWLENWKKKPFQMSPKAVLLSGQPGIGKTTMALVLSRELGFVPIEFNASDFRSKKLLQNLVSEMTSTNIITNYFKVKQTKNKKIKQIQDAKSPVMIMDEVDGMSSGDRGGMSELVKIIKTTKIPIICICNDRNSQKIRRLSNICLDLKFRKLTVTQGINLLSKICQNEGYTHIGQNALNKLLQETNCDIRRAINMLQTWRISSSALLFQDVKTQMKGIQSKPIITTPFDLSRKFFSFRKENSNIGMRFQTFFQDYQILPLFVFENYLNAKPMNFEITDKNYDMQNHRNAISSISDSDTITPHIMKHRAWHLLSSFGYLSSIYPGAMLDGGVNGFMQFPKLLGLMSSTRKRNRLVSELSKKIYIHTHSSNKRSFVLDRLPLFRKKLSKPLIERGQDGIKQVVDFMDTYELDRMDWDSIMEITQIIDLKKKFNDPDLIPEINLYDIKGPLKTRFTRYYNLNHQTQSIKKRKGKGKKGKKKNSLRGKNDDMDGIPVSVSEKEASILEIDSEDENDDDDDDIEEDLLILSKKENRKRKDVIEKDTFKKVINKNGMNHEKKNKKKRRYQKKN</sequence>
<evidence type="ECO:0000313" key="11">
    <source>
        <dbReference type="Proteomes" id="UP001150062"/>
    </source>
</evidence>
<dbReference type="Pfam" id="PF00533">
    <property type="entry name" value="BRCT"/>
    <property type="match status" value="1"/>
</dbReference>
<comment type="caution">
    <text evidence="10">The sequence shown here is derived from an EMBL/GenBank/DDBJ whole genome shotgun (WGS) entry which is preliminary data.</text>
</comment>
<dbReference type="InterPro" id="IPR008921">
    <property type="entry name" value="DNA_pol3_clamp-load_cplx_C"/>
</dbReference>
<feature type="compositionally biased region" description="Basic residues" evidence="8">
    <location>
        <begin position="688"/>
        <end position="704"/>
    </location>
</feature>
<feature type="region of interest" description="Disordered" evidence="8">
    <location>
        <begin position="1"/>
        <end position="48"/>
    </location>
</feature>
<dbReference type="Proteomes" id="UP001150062">
    <property type="component" value="Unassembled WGS sequence"/>
</dbReference>
<dbReference type="InterPro" id="IPR003959">
    <property type="entry name" value="ATPase_AAA_core"/>
</dbReference>
<name>A0ABQ8Y3C0_9EUKA</name>
<keyword evidence="4" id="KW-0235">DNA replication</keyword>
<dbReference type="PANTHER" id="PTHR23389">
    <property type="entry name" value="CHROMOSOME TRANSMISSION FIDELITY FACTOR 18"/>
    <property type="match status" value="1"/>
</dbReference>
<dbReference type="SUPFAM" id="SSF48019">
    <property type="entry name" value="post-AAA+ oligomerization domain-like"/>
    <property type="match status" value="1"/>
</dbReference>
<keyword evidence="5" id="KW-0547">Nucleotide-binding</keyword>
<accession>A0ABQ8Y3C0</accession>
<evidence type="ECO:0000256" key="6">
    <source>
        <dbReference type="ARBA" id="ARBA00022840"/>
    </source>
</evidence>
<dbReference type="InterPro" id="IPR036420">
    <property type="entry name" value="BRCT_dom_sf"/>
</dbReference>
<dbReference type="InterPro" id="IPR027417">
    <property type="entry name" value="P-loop_NTPase"/>
</dbReference>
<dbReference type="EMBL" id="JAOAOG010000226">
    <property type="protein sequence ID" value="KAJ6239320.1"/>
    <property type="molecule type" value="Genomic_DNA"/>
</dbReference>
<dbReference type="PANTHER" id="PTHR23389:SF6">
    <property type="entry name" value="REPLICATION FACTOR C SUBUNIT 1"/>
    <property type="match status" value="1"/>
</dbReference>
<evidence type="ECO:0000256" key="2">
    <source>
        <dbReference type="ARBA" id="ARBA00006116"/>
    </source>
</evidence>
<feature type="compositionally biased region" description="Basic residues" evidence="8">
    <location>
        <begin position="778"/>
        <end position="790"/>
    </location>
</feature>
<keyword evidence="11" id="KW-1185">Reference proteome</keyword>
<protein>
    <recommendedName>
        <fullName evidence="3">Replication factor C subunit 1</fullName>
    </recommendedName>
</protein>
<evidence type="ECO:0000256" key="4">
    <source>
        <dbReference type="ARBA" id="ARBA00022705"/>
    </source>
</evidence>
<dbReference type="InterPro" id="IPR013725">
    <property type="entry name" value="DNA_replication_fac_RFC1_C"/>
</dbReference>
<comment type="similarity">
    <text evidence="2">Belongs to the activator 1 large subunit family.</text>
</comment>
<dbReference type="PROSITE" id="PS50172">
    <property type="entry name" value="BRCT"/>
    <property type="match status" value="1"/>
</dbReference>
<dbReference type="Gene3D" id="1.10.8.60">
    <property type="match status" value="1"/>
</dbReference>
<feature type="region of interest" description="Disordered" evidence="8">
    <location>
        <begin position="686"/>
        <end position="716"/>
    </location>
</feature>
<keyword evidence="6" id="KW-0067">ATP-binding</keyword>
<feature type="region of interest" description="Disordered" evidence="8">
    <location>
        <begin position="767"/>
        <end position="790"/>
    </location>
</feature>
<dbReference type="Pfam" id="PF08519">
    <property type="entry name" value="RFC1"/>
    <property type="match status" value="1"/>
</dbReference>
<dbReference type="PIRSF" id="PIRSF036578">
    <property type="entry name" value="RFC1"/>
    <property type="match status" value="1"/>
</dbReference>
<reference evidence="10" key="1">
    <citation type="submission" date="2022-08" db="EMBL/GenBank/DDBJ databases">
        <title>Novel sulfate-reducing endosymbionts in the free-living metamonad Anaeramoeba.</title>
        <authorList>
            <person name="Jerlstrom-Hultqvist J."/>
            <person name="Cepicka I."/>
            <person name="Gallot-Lavallee L."/>
            <person name="Salas-Leiva D."/>
            <person name="Curtis B.A."/>
            <person name="Zahonova K."/>
            <person name="Pipaliya S."/>
            <person name="Dacks J."/>
            <person name="Roger A.J."/>
        </authorList>
    </citation>
    <scope>NUCLEOTIDE SEQUENCE</scope>
    <source>
        <strain evidence="10">Schooner1</strain>
    </source>
</reference>
<dbReference type="SUPFAM" id="SSF52540">
    <property type="entry name" value="P-loop containing nucleoside triphosphate hydrolases"/>
    <property type="match status" value="1"/>
</dbReference>
<dbReference type="CDD" id="cd00009">
    <property type="entry name" value="AAA"/>
    <property type="match status" value="1"/>
</dbReference>
<dbReference type="Gene3D" id="3.40.50.300">
    <property type="entry name" value="P-loop containing nucleotide triphosphate hydrolases"/>
    <property type="match status" value="1"/>
</dbReference>
<comment type="subcellular location">
    <subcellularLocation>
        <location evidence="1">Nucleus</location>
    </subcellularLocation>
</comment>
<evidence type="ECO:0000256" key="7">
    <source>
        <dbReference type="ARBA" id="ARBA00023242"/>
    </source>
</evidence>
<dbReference type="Gene3D" id="1.20.272.10">
    <property type="match status" value="1"/>
</dbReference>
<gene>
    <name evidence="10" type="ORF">M0813_25203</name>
</gene>
<dbReference type="CDD" id="cd18140">
    <property type="entry name" value="HLD_clamp_RFC"/>
    <property type="match status" value="1"/>
</dbReference>
<dbReference type="InterPro" id="IPR003593">
    <property type="entry name" value="AAA+_ATPase"/>
</dbReference>
<dbReference type="Pfam" id="PF00004">
    <property type="entry name" value="AAA"/>
    <property type="match status" value="1"/>
</dbReference>
<proteinExistence type="inferred from homology"/>
<dbReference type="SMART" id="SM00292">
    <property type="entry name" value="BRCT"/>
    <property type="match status" value="1"/>
</dbReference>
<evidence type="ECO:0000313" key="10">
    <source>
        <dbReference type="EMBL" id="KAJ6239320.1"/>
    </source>
</evidence>
<evidence type="ECO:0000256" key="3">
    <source>
        <dbReference type="ARBA" id="ARBA00020401"/>
    </source>
</evidence>
<evidence type="ECO:0000256" key="1">
    <source>
        <dbReference type="ARBA" id="ARBA00004123"/>
    </source>
</evidence>
<feature type="domain" description="BRCT" evidence="9">
    <location>
        <begin position="87"/>
        <end position="168"/>
    </location>
</feature>
<dbReference type="InterPro" id="IPR047854">
    <property type="entry name" value="RFC_lid"/>
</dbReference>
<dbReference type="Pfam" id="PF25361">
    <property type="entry name" value="AAA_lid_RFC1"/>
    <property type="match status" value="1"/>
</dbReference>
<evidence type="ECO:0000259" key="9">
    <source>
        <dbReference type="PROSITE" id="PS50172"/>
    </source>
</evidence>
<dbReference type="Gene3D" id="3.40.50.10190">
    <property type="entry name" value="BRCT domain"/>
    <property type="match status" value="1"/>
</dbReference>
<dbReference type="SUPFAM" id="SSF52113">
    <property type="entry name" value="BRCT domain"/>
    <property type="match status" value="1"/>
</dbReference>
<evidence type="ECO:0000256" key="5">
    <source>
        <dbReference type="ARBA" id="ARBA00022741"/>
    </source>
</evidence>
<evidence type="ECO:0000256" key="8">
    <source>
        <dbReference type="SAM" id="MobiDB-lite"/>
    </source>
</evidence>
<dbReference type="InterPro" id="IPR012178">
    <property type="entry name" value="RFC1"/>
</dbReference>
<feature type="compositionally biased region" description="Basic residues" evidence="8">
    <location>
        <begin position="12"/>
        <end position="26"/>
    </location>
</feature>
<keyword evidence="7" id="KW-0539">Nucleus</keyword>
<organism evidence="10 11">
    <name type="scientific">Anaeramoeba flamelloides</name>
    <dbReference type="NCBI Taxonomy" id="1746091"/>
    <lineage>
        <taxon>Eukaryota</taxon>
        <taxon>Metamonada</taxon>
        <taxon>Anaeramoebidae</taxon>
        <taxon>Anaeramoeba</taxon>
    </lineage>
</organism>
<dbReference type="InterPro" id="IPR001357">
    <property type="entry name" value="BRCT_dom"/>
</dbReference>
<dbReference type="SMART" id="SM00382">
    <property type="entry name" value="AAA"/>
    <property type="match status" value="1"/>
</dbReference>